<dbReference type="RefSeq" id="WP_272010590.1">
    <property type="nucleotide sequence ID" value="NZ_JAQNDN010000028.1"/>
</dbReference>
<dbReference type="EMBL" id="JAQNDN010000028">
    <property type="protein sequence ID" value="MDC0675476.1"/>
    <property type="molecule type" value="Genomic_DNA"/>
</dbReference>
<evidence type="ECO:0000313" key="2">
    <source>
        <dbReference type="EMBL" id="MDC0675476.1"/>
    </source>
</evidence>
<proteinExistence type="predicted"/>
<protein>
    <recommendedName>
        <fullName evidence="4">Outer membrane protein beta-barrel domain-containing protein</fullName>
    </recommendedName>
</protein>
<feature type="signal peptide" evidence="1">
    <location>
        <begin position="1"/>
        <end position="16"/>
    </location>
</feature>
<accession>A0ABT5BMT2</accession>
<evidence type="ECO:0008006" key="4">
    <source>
        <dbReference type="Google" id="ProtNLM"/>
    </source>
</evidence>
<gene>
    <name evidence="2" type="ORF">POL58_47470</name>
</gene>
<feature type="chain" id="PRO_5045997129" description="Outer membrane protein beta-barrel domain-containing protein" evidence="1">
    <location>
        <begin position="17"/>
        <end position="195"/>
    </location>
</feature>
<name>A0ABT5BMT2_9BACT</name>
<reference evidence="2 3" key="1">
    <citation type="submission" date="2022-11" db="EMBL/GenBank/DDBJ databases">
        <title>Minimal conservation of predation-associated metabolite biosynthetic gene clusters underscores biosynthetic potential of Myxococcota including descriptions for ten novel species: Archangium lansinium sp. nov., Myxococcus landrumus sp. nov., Nannocystis bai.</title>
        <authorList>
            <person name="Ahearne A."/>
            <person name="Stevens C."/>
            <person name="Dowd S."/>
        </authorList>
    </citation>
    <scope>NUCLEOTIDE SEQUENCE [LARGE SCALE GENOMIC DNA]</scope>
    <source>
        <strain evidence="2 3">NCELM</strain>
    </source>
</reference>
<organism evidence="2 3">
    <name type="scientific">Nannocystis radixulma</name>
    <dbReference type="NCBI Taxonomy" id="2995305"/>
    <lineage>
        <taxon>Bacteria</taxon>
        <taxon>Pseudomonadati</taxon>
        <taxon>Myxococcota</taxon>
        <taxon>Polyangia</taxon>
        <taxon>Nannocystales</taxon>
        <taxon>Nannocystaceae</taxon>
        <taxon>Nannocystis</taxon>
    </lineage>
</organism>
<keyword evidence="3" id="KW-1185">Reference proteome</keyword>
<evidence type="ECO:0000313" key="3">
    <source>
        <dbReference type="Proteomes" id="UP001217838"/>
    </source>
</evidence>
<evidence type="ECO:0000256" key="1">
    <source>
        <dbReference type="SAM" id="SignalP"/>
    </source>
</evidence>
<keyword evidence="1" id="KW-0732">Signal</keyword>
<comment type="caution">
    <text evidence="2">The sequence shown here is derived from an EMBL/GenBank/DDBJ whole genome shotgun (WGS) entry which is preliminary data.</text>
</comment>
<sequence>MILGLAMILAASPTPAGSPEPCPTWSERQTMNCLRGYVVATPVGLAIQREGVGLATGAAVGLYNTHGRFGAGLGLRFGYDLFPRLREHPGFREHLLAAGPELRLGLALPRVFAFVLARGGYSRQINRAAEISPRTSILSPPAGDHGGHVGGGLGAWGRLGRRLLIGGELAVDAVQIRGREWQPRASLVLTIGAWL</sequence>
<dbReference type="Proteomes" id="UP001217838">
    <property type="component" value="Unassembled WGS sequence"/>
</dbReference>